<dbReference type="InterPro" id="IPR055060">
    <property type="entry name" value="ACOX_C_alpha1"/>
</dbReference>
<dbReference type="InterPro" id="IPR046373">
    <property type="entry name" value="Acyl-CoA_Oxase/DH_mid-dom_sf"/>
</dbReference>
<dbReference type="EMBL" id="JBFTWV010000125">
    <property type="protein sequence ID" value="KAL2786136.1"/>
    <property type="molecule type" value="Genomic_DNA"/>
</dbReference>
<proteinExistence type="predicted"/>
<dbReference type="Pfam" id="PF22924">
    <property type="entry name" value="ACOX_C_alpha1"/>
    <property type="match status" value="1"/>
</dbReference>
<accession>A0ABR4FS96</accession>
<dbReference type="Gene3D" id="1.20.140.10">
    <property type="entry name" value="Butyryl-CoA Dehydrogenase, subunit A, domain 3"/>
    <property type="match status" value="1"/>
</dbReference>
<sequence>MSPITKPLLQLDLFKHSTDSLSQNERITSAYHRAREVGRTYGLTTTDVQTLSPKFWALHTDPINPYDMAAFTLLTIQYNLAAGTLARFLPGRPDLEGVMRDILDFNVSAQFLLTEVGHGLDARNLETTATLKSDGGFELHTPHIGAAKYMPPTSLQPGFPRVAIVIARLIVDAQDKGLRPFLVWLNDGYTMNKGVSVKLLPRRTGSKPLDHCITTFNHVQLPSTALLGSIEDTRVDFHQTIQRVHVGTLALTTTLIPILRRAAYIAAKYSLRRRVGGSYNGSLPQKGKPILSFRTQQRPILFALAQVAVWEAYADWCIKLFTDKSIEYPIRHGIATAFKAVLTQGTQASLFALSERCGAQGLFEYNHIIENQLEARGISIAEGDVLALCIRLATELLLNRYTLPQPTDPSSLLAQYEAGLASKICNSTLATINSNHRDAEYNNLILPHAQHLIKSIGHRMAYEAARAGGVDEDLLALYEAGVLFQVPGWYVSTMGLDFRGVFGDESVAMDRVLGRLGEVVGRLEQEVGAYCTAPILGDEQWEGFVGGLQEVGADGSTRNMEGYGSVYGIRSML</sequence>
<organism evidence="2 3">
    <name type="scientific">Aspergillus keveii</name>
    <dbReference type="NCBI Taxonomy" id="714993"/>
    <lineage>
        <taxon>Eukaryota</taxon>
        <taxon>Fungi</taxon>
        <taxon>Dikarya</taxon>
        <taxon>Ascomycota</taxon>
        <taxon>Pezizomycotina</taxon>
        <taxon>Eurotiomycetes</taxon>
        <taxon>Eurotiomycetidae</taxon>
        <taxon>Eurotiales</taxon>
        <taxon>Aspergillaceae</taxon>
        <taxon>Aspergillus</taxon>
        <taxon>Aspergillus subgen. Nidulantes</taxon>
    </lineage>
</organism>
<dbReference type="Proteomes" id="UP001610563">
    <property type="component" value="Unassembled WGS sequence"/>
</dbReference>
<dbReference type="SUPFAM" id="SSF47203">
    <property type="entry name" value="Acyl-CoA dehydrogenase C-terminal domain-like"/>
    <property type="match status" value="1"/>
</dbReference>
<dbReference type="SUPFAM" id="SSF56645">
    <property type="entry name" value="Acyl-CoA dehydrogenase NM domain-like"/>
    <property type="match status" value="1"/>
</dbReference>
<protein>
    <submittedName>
        <fullName evidence="2">Acyl-CoA dehydrogenase NM domain-like protein</fullName>
    </submittedName>
</protein>
<evidence type="ECO:0000313" key="2">
    <source>
        <dbReference type="EMBL" id="KAL2786136.1"/>
    </source>
</evidence>
<dbReference type="InterPro" id="IPR009100">
    <property type="entry name" value="AcylCoA_DH/oxidase_NM_dom_sf"/>
</dbReference>
<keyword evidence="3" id="KW-1185">Reference proteome</keyword>
<evidence type="ECO:0000259" key="1">
    <source>
        <dbReference type="Pfam" id="PF22924"/>
    </source>
</evidence>
<dbReference type="PANTHER" id="PTHR10909:SF382">
    <property type="entry name" value="ACYL-COENZYME A OXIDASE"/>
    <property type="match status" value="1"/>
</dbReference>
<dbReference type="InterPro" id="IPR036250">
    <property type="entry name" value="AcylCo_DH-like_C"/>
</dbReference>
<dbReference type="PANTHER" id="PTHR10909">
    <property type="entry name" value="ELECTRON TRANSPORT OXIDOREDUCTASE"/>
    <property type="match status" value="1"/>
</dbReference>
<feature type="domain" description="Acyl-CoA oxidase C-alpha1" evidence="1">
    <location>
        <begin position="253"/>
        <end position="396"/>
    </location>
</feature>
<comment type="caution">
    <text evidence="2">The sequence shown here is derived from an EMBL/GenBank/DDBJ whole genome shotgun (WGS) entry which is preliminary data.</text>
</comment>
<gene>
    <name evidence="2" type="ORF">BJX66DRAFT_40301</name>
</gene>
<dbReference type="Gene3D" id="2.40.110.10">
    <property type="entry name" value="Butyryl-CoA Dehydrogenase, subunit A, domain 2"/>
    <property type="match status" value="1"/>
</dbReference>
<name>A0ABR4FS96_9EURO</name>
<dbReference type="InterPro" id="IPR012258">
    <property type="entry name" value="Acyl-CoA_oxidase"/>
</dbReference>
<evidence type="ECO:0000313" key="3">
    <source>
        <dbReference type="Proteomes" id="UP001610563"/>
    </source>
</evidence>
<reference evidence="2 3" key="1">
    <citation type="submission" date="2024-07" db="EMBL/GenBank/DDBJ databases">
        <title>Section-level genome sequencing and comparative genomics of Aspergillus sections Usti and Cavernicolus.</title>
        <authorList>
            <consortium name="Lawrence Berkeley National Laboratory"/>
            <person name="Nybo J.L."/>
            <person name="Vesth T.C."/>
            <person name="Theobald S."/>
            <person name="Frisvad J.C."/>
            <person name="Larsen T.O."/>
            <person name="Kjaerboelling I."/>
            <person name="Rothschild-Mancinelli K."/>
            <person name="Lyhne E.K."/>
            <person name="Kogle M.E."/>
            <person name="Barry K."/>
            <person name="Clum A."/>
            <person name="Na H."/>
            <person name="Ledsgaard L."/>
            <person name="Lin J."/>
            <person name="Lipzen A."/>
            <person name="Kuo A."/>
            <person name="Riley R."/>
            <person name="Mondo S."/>
            <person name="Labutti K."/>
            <person name="Haridas S."/>
            <person name="Pangalinan J."/>
            <person name="Salamov A.A."/>
            <person name="Simmons B.A."/>
            <person name="Magnuson J.K."/>
            <person name="Chen J."/>
            <person name="Drula E."/>
            <person name="Henrissat B."/>
            <person name="Wiebenga A."/>
            <person name="Lubbers R.J."/>
            <person name="Gomes A.C."/>
            <person name="Makela M.R."/>
            <person name="Stajich J."/>
            <person name="Grigoriev I.V."/>
            <person name="Mortensen U.H."/>
            <person name="De Vries R.P."/>
            <person name="Baker S.E."/>
            <person name="Andersen M.R."/>
        </authorList>
    </citation>
    <scope>NUCLEOTIDE SEQUENCE [LARGE SCALE GENOMIC DNA]</scope>
    <source>
        <strain evidence="2 3">CBS 209.92</strain>
    </source>
</reference>